<organism evidence="1 2">
    <name type="scientific">Adineta steineri</name>
    <dbReference type="NCBI Taxonomy" id="433720"/>
    <lineage>
        <taxon>Eukaryota</taxon>
        <taxon>Metazoa</taxon>
        <taxon>Spiralia</taxon>
        <taxon>Gnathifera</taxon>
        <taxon>Rotifera</taxon>
        <taxon>Eurotatoria</taxon>
        <taxon>Bdelloidea</taxon>
        <taxon>Adinetida</taxon>
        <taxon>Adinetidae</taxon>
        <taxon>Adineta</taxon>
    </lineage>
</organism>
<sequence>MTERCQLQHLSLQNNDMPIHKSIPMEKLDFIELNLVKILCYQTPSRFYVYLRQKLDSHAKFQIELQRAMQNYQSISIPT</sequence>
<evidence type="ECO:0000313" key="2">
    <source>
        <dbReference type="Proteomes" id="UP000663844"/>
    </source>
</evidence>
<feature type="non-terminal residue" evidence="1">
    <location>
        <position position="79"/>
    </location>
</feature>
<dbReference type="EMBL" id="CAJOAZ010027839">
    <property type="protein sequence ID" value="CAF4412632.1"/>
    <property type="molecule type" value="Genomic_DNA"/>
</dbReference>
<dbReference type="AlphaFoldDB" id="A0A820PWD4"/>
<name>A0A820PWD4_9BILA</name>
<protein>
    <submittedName>
        <fullName evidence="1">Uncharacterized protein</fullName>
    </submittedName>
</protein>
<evidence type="ECO:0000313" key="1">
    <source>
        <dbReference type="EMBL" id="CAF4412632.1"/>
    </source>
</evidence>
<proteinExistence type="predicted"/>
<comment type="caution">
    <text evidence="1">The sequence shown here is derived from an EMBL/GenBank/DDBJ whole genome shotgun (WGS) entry which is preliminary data.</text>
</comment>
<accession>A0A820PWD4</accession>
<dbReference type="Proteomes" id="UP000663844">
    <property type="component" value="Unassembled WGS sequence"/>
</dbReference>
<reference evidence="1" key="1">
    <citation type="submission" date="2021-02" db="EMBL/GenBank/DDBJ databases">
        <authorList>
            <person name="Nowell W R."/>
        </authorList>
    </citation>
    <scope>NUCLEOTIDE SEQUENCE</scope>
</reference>
<gene>
    <name evidence="1" type="ORF">OXD698_LOCUS52131</name>
</gene>